<accession>A0ABY5FU07</accession>
<keyword evidence="5 7" id="KW-0472">Membrane</keyword>
<dbReference type="Pfam" id="PF02687">
    <property type="entry name" value="FtsX"/>
    <property type="match status" value="1"/>
</dbReference>
<gene>
    <name evidence="9" type="ORF">NNL39_07855</name>
</gene>
<feature type="transmembrane region" description="Helical" evidence="7">
    <location>
        <begin position="472"/>
        <end position="494"/>
    </location>
</feature>
<evidence type="ECO:0000313" key="9">
    <source>
        <dbReference type="EMBL" id="UTT61597.1"/>
    </source>
</evidence>
<dbReference type="RefSeq" id="WP_255158622.1">
    <property type="nucleotide sequence ID" value="NZ_CP101497.1"/>
</dbReference>
<keyword evidence="10" id="KW-1185">Reference proteome</keyword>
<comment type="similarity">
    <text evidence="6">Belongs to the ABC-4 integral membrane protein family.</text>
</comment>
<feature type="transmembrane region" description="Helical" evidence="7">
    <location>
        <begin position="845"/>
        <end position="871"/>
    </location>
</feature>
<evidence type="ECO:0000256" key="5">
    <source>
        <dbReference type="ARBA" id="ARBA00023136"/>
    </source>
</evidence>
<evidence type="ECO:0000256" key="4">
    <source>
        <dbReference type="ARBA" id="ARBA00022989"/>
    </source>
</evidence>
<evidence type="ECO:0000256" key="6">
    <source>
        <dbReference type="ARBA" id="ARBA00038076"/>
    </source>
</evidence>
<keyword evidence="3 7" id="KW-0812">Transmembrane</keyword>
<name>A0ABY5FU07_9MICO</name>
<feature type="transmembrane region" description="Helical" evidence="7">
    <location>
        <begin position="794"/>
        <end position="817"/>
    </location>
</feature>
<evidence type="ECO:0000313" key="10">
    <source>
        <dbReference type="Proteomes" id="UP001060039"/>
    </source>
</evidence>
<dbReference type="PANTHER" id="PTHR30572:SF4">
    <property type="entry name" value="ABC TRANSPORTER PERMEASE YTRF"/>
    <property type="match status" value="1"/>
</dbReference>
<feature type="transmembrane region" description="Helical" evidence="7">
    <location>
        <begin position="558"/>
        <end position="583"/>
    </location>
</feature>
<feature type="transmembrane region" description="Helical" evidence="7">
    <location>
        <begin position="891"/>
        <end position="913"/>
    </location>
</feature>
<feature type="transmembrane region" description="Helical" evidence="7">
    <location>
        <begin position="431"/>
        <end position="451"/>
    </location>
</feature>
<keyword evidence="4 7" id="KW-1133">Transmembrane helix</keyword>
<dbReference type="PANTHER" id="PTHR30572">
    <property type="entry name" value="MEMBRANE COMPONENT OF TRANSPORTER-RELATED"/>
    <property type="match status" value="1"/>
</dbReference>
<evidence type="ECO:0000259" key="8">
    <source>
        <dbReference type="Pfam" id="PF02687"/>
    </source>
</evidence>
<comment type="subcellular location">
    <subcellularLocation>
        <location evidence="1">Cell membrane</location>
        <topology evidence="1">Multi-pass membrane protein</topology>
    </subcellularLocation>
</comment>
<proteinExistence type="inferred from homology"/>
<evidence type="ECO:0000256" key="7">
    <source>
        <dbReference type="SAM" id="Phobius"/>
    </source>
</evidence>
<feature type="transmembrane region" description="Helical" evidence="7">
    <location>
        <begin position="340"/>
        <end position="360"/>
    </location>
</feature>
<sequence>MTRPARIALAQLRSSGATLALLGVLVALTAAIVIAAPIGLTHATSQELRTAIATLPADRRDPTGEILDLTVIDLPVFSDESVTEDDAYGSLFGTLREARESQPEPLRSALGEAQIVIINEPVSVLPQSPDPADPRFLVRTVIDPLLEQRVTVIDGRLPEPWAPGAAAQPPGTLVVPEPQGGTAAPVELVLTTDGADALRWSIGERRADPVSGIDLQLVGIVGPIDEQDAYWLGIPGAPESERFDDGNQQPRETAAAFVNPLSVGAPTAFGPIRVWFPLDVSRLDARTIDVLLPQLRAFVSTGLTVPLVVGGGSLSTTASLASQIPAAADDVLDRASVTTAVLALMAAGPLGALGVVFMLASRSTIDRRRSVLALQLARGASRTRLRAAVVVDTLLITVPATLLGAVAGALVAGTLIGDSLSASAASLLSPAPLTALVVITLVPAVMLATLVPRAADVRERRADLAGASRARTLVELVTVALAVISVALVLQRGIVTAAAAVGVDPLLVAMPLLVALAASVLTARLYPVLVALAQRVIGRAGSAVAVIGARRASRDRAVGLPVVVATVIAASVAVSSLSLLAVIDAGLDGAARDRLGAAVRITGPAVDAVLVAAVRELPEAAAVGGIDVIGPVVLGIDGVRENATVIVLDETAARLRTDAPADWPPATATVDDDRVPVMFSDDLLPTVDGLPAADADIAVDGVPVTVVATGRVAAGYGAPSSWVLVGEADADLFTNRLAIDTVLVEPAPGVSPTQLGDALRTLTSDEPDGEARIAIAQSAATEARAVPLTAALRVTLLCAAVLAVGLAITTLAVAALVGRPRRQRVQGLALVLGARRSSSLVAWELAPPAVLGTLVGSLVGLGLVPLATAAVDLRFVIGVPDPVAASLDAGLIIGTVVCVLVGVIAVIAIATALDRRPPLLTTLRTESS</sequence>
<dbReference type="EMBL" id="CP101497">
    <property type="protein sequence ID" value="UTT61597.1"/>
    <property type="molecule type" value="Genomic_DNA"/>
</dbReference>
<dbReference type="InterPro" id="IPR003838">
    <property type="entry name" value="ABC3_permease_C"/>
</dbReference>
<keyword evidence="2" id="KW-1003">Cell membrane</keyword>
<feature type="transmembrane region" description="Helical" evidence="7">
    <location>
        <begin position="387"/>
        <end position="411"/>
    </location>
</feature>
<organism evidence="9 10">
    <name type="scientific">Microcella humidisoli</name>
    <dbReference type="NCBI Taxonomy" id="2963406"/>
    <lineage>
        <taxon>Bacteria</taxon>
        <taxon>Bacillati</taxon>
        <taxon>Actinomycetota</taxon>
        <taxon>Actinomycetes</taxon>
        <taxon>Micrococcales</taxon>
        <taxon>Microbacteriaceae</taxon>
        <taxon>Microcella</taxon>
    </lineage>
</organism>
<evidence type="ECO:0000256" key="3">
    <source>
        <dbReference type="ARBA" id="ARBA00022692"/>
    </source>
</evidence>
<evidence type="ECO:0000256" key="2">
    <source>
        <dbReference type="ARBA" id="ARBA00022475"/>
    </source>
</evidence>
<dbReference type="Proteomes" id="UP001060039">
    <property type="component" value="Chromosome"/>
</dbReference>
<feature type="domain" description="ABC3 transporter permease C-terminal" evidence="8">
    <location>
        <begin position="353"/>
        <end position="449"/>
    </location>
</feature>
<feature type="transmembrane region" description="Helical" evidence="7">
    <location>
        <begin position="506"/>
        <end position="526"/>
    </location>
</feature>
<dbReference type="InterPro" id="IPR050250">
    <property type="entry name" value="Macrolide_Exporter_MacB"/>
</dbReference>
<protein>
    <recommendedName>
        <fullName evidence="8">ABC3 transporter permease C-terminal domain-containing protein</fullName>
    </recommendedName>
</protein>
<evidence type="ECO:0000256" key="1">
    <source>
        <dbReference type="ARBA" id="ARBA00004651"/>
    </source>
</evidence>
<reference evidence="9" key="1">
    <citation type="submission" date="2022-07" db="EMBL/GenBank/DDBJ databases">
        <title>Taxonomic analysis of Microcella humidisoli nov. sp., isolated from riverside soil.</title>
        <authorList>
            <person name="Molina K.M."/>
            <person name="Kim S.B."/>
        </authorList>
    </citation>
    <scope>NUCLEOTIDE SEQUENCE</scope>
    <source>
        <strain evidence="9">MMS21-STM10</strain>
    </source>
</reference>